<sequence length="108" mass="11292">SDLGPNVGYEAIGLVDSSLPTVGVFAKATAKDTPKSATEQSGTGIRSESETEAEASEVQISQSSSPMPQVPKQGEDWGGGVIFYLRDKVVVGIVLWKGGGRMPIARKV</sequence>
<dbReference type="SMART" id="SM01353">
    <property type="entry name" value="AIF_C"/>
    <property type="match status" value="1"/>
</dbReference>
<protein>
    <submittedName>
        <fullName evidence="3">AIFM1 factor</fullName>
    </submittedName>
</protein>
<feature type="compositionally biased region" description="Polar residues" evidence="1">
    <location>
        <begin position="35"/>
        <end position="46"/>
    </location>
</feature>
<feature type="compositionally biased region" description="Polar residues" evidence="1">
    <location>
        <begin position="58"/>
        <end position="67"/>
    </location>
</feature>
<name>A0A7K4VFE6_9EMBE</name>
<dbReference type="EMBL" id="VYZJ01000541">
    <property type="protein sequence ID" value="NWR20613.1"/>
    <property type="molecule type" value="Genomic_DNA"/>
</dbReference>
<dbReference type="Gene3D" id="3.30.390.30">
    <property type="match status" value="1"/>
</dbReference>
<keyword evidence="4" id="KW-1185">Reference proteome</keyword>
<dbReference type="InterPro" id="IPR029324">
    <property type="entry name" value="AIF_C"/>
</dbReference>
<feature type="region of interest" description="Disordered" evidence="1">
    <location>
        <begin position="29"/>
        <end position="73"/>
    </location>
</feature>
<reference evidence="3 4" key="1">
    <citation type="submission" date="2019-09" db="EMBL/GenBank/DDBJ databases">
        <title>Bird 10,000 Genomes (B10K) Project - Family phase.</title>
        <authorList>
            <person name="Zhang G."/>
        </authorList>
    </citation>
    <scope>NUCLEOTIDE SEQUENCE [LARGE SCALE GENOMIC DNA]</scope>
    <source>
        <strain evidence="3">B10K-DU-015-11</strain>
        <tissue evidence="3">Mixed tissue sample</tissue>
    </source>
</reference>
<dbReference type="InterPro" id="IPR016156">
    <property type="entry name" value="FAD/NAD-linked_Rdtase_dimer_sf"/>
</dbReference>
<feature type="non-terminal residue" evidence="3">
    <location>
        <position position="108"/>
    </location>
</feature>
<proteinExistence type="predicted"/>
<feature type="domain" description="Mitochondrial apoptosis-inducing factor C-terminal" evidence="2">
    <location>
        <begin position="1"/>
        <end position="108"/>
    </location>
</feature>
<organism evidence="3 4">
    <name type="scientific">Emberiza fucata</name>
    <dbReference type="NCBI Taxonomy" id="337179"/>
    <lineage>
        <taxon>Eukaryota</taxon>
        <taxon>Metazoa</taxon>
        <taxon>Chordata</taxon>
        <taxon>Craniata</taxon>
        <taxon>Vertebrata</taxon>
        <taxon>Euteleostomi</taxon>
        <taxon>Archelosauria</taxon>
        <taxon>Archosauria</taxon>
        <taxon>Dinosauria</taxon>
        <taxon>Saurischia</taxon>
        <taxon>Theropoda</taxon>
        <taxon>Coelurosauria</taxon>
        <taxon>Aves</taxon>
        <taxon>Neognathae</taxon>
        <taxon>Neoaves</taxon>
        <taxon>Telluraves</taxon>
        <taxon>Australaves</taxon>
        <taxon>Passeriformes</taxon>
        <taxon>Passeroidea</taxon>
        <taxon>Fringillidae</taxon>
        <taxon>Emberizinae</taxon>
        <taxon>Emberizini</taxon>
        <taxon>Emberiza</taxon>
    </lineage>
</organism>
<dbReference type="GO" id="GO:0046983">
    <property type="term" value="F:protein dimerization activity"/>
    <property type="evidence" value="ECO:0007669"/>
    <property type="project" value="InterPro"/>
</dbReference>
<evidence type="ECO:0000259" key="2">
    <source>
        <dbReference type="Pfam" id="PF14721"/>
    </source>
</evidence>
<evidence type="ECO:0000313" key="3">
    <source>
        <dbReference type="EMBL" id="NWR20613.1"/>
    </source>
</evidence>
<feature type="non-terminal residue" evidence="3">
    <location>
        <position position="1"/>
    </location>
</feature>
<dbReference type="Proteomes" id="UP000580681">
    <property type="component" value="Unassembled WGS sequence"/>
</dbReference>
<dbReference type="Pfam" id="PF14721">
    <property type="entry name" value="AIF_C"/>
    <property type="match status" value="1"/>
</dbReference>
<evidence type="ECO:0000313" key="4">
    <source>
        <dbReference type="Proteomes" id="UP000580681"/>
    </source>
</evidence>
<accession>A0A7K4VFE6</accession>
<comment type="caution">
    <text evidence="3">The sequence shown here is derived from an EMBL/GenBank/DDBJ whole genome shotgun (WGS) entry which is preliminary data.</text>
</comment>
<evidence type="ECO:0000256" key="1">
    <source>
        <dbReference type="SAM" id="MobiDB-lite"/>
    </source>
</evidence>
<dbReference type="SUPFAM" id="SSF55424">
    <property type="entry name" value="FAD/NAD-linked reductases, dimerisation (C-terminal) domain"/>
    <property type="match status" value="1"/>
</dbReference>
<dbReference type="AlphaFoldDB" id="A0A7K4VFE6"/>
<gene>
    <name evidence="3" type="primary">Aifm1_0</name>
    <name evidence="3" type="ORF">EMBFUC_R02025</name>
</gene>